<dbReference type="Gramene" id="Ma00_t05040.1">
    <property type="protein sequence ID" value="Ma00_p05040.1"/>
    <property type="gene ID" value="Ma00_g05040"/>
</dbReference>
<evidence type="ECO:0000313" key="2">
    <source>
        <dbReference type="Proteomes" id="UP000012960"/>
    </source>
</evidence>
<evidence type="ECO:0000313" key="1">
    <source>
        <dbReference type="EnsemblPlants" id="Ma00_p05040.1"/>
    </source>
</evidence>
<accession>A0A804HNG0</accession>
<dbReference type="AlphaFoldDB" id="A0A804HNG0"/>
<organism evidence="1 2">
    <name type="scientific">Musa acuminata subsp. malaccensis</name>
    <name type="common">Wild banana</name>
    <name type="synonym">Musa malaccensis</name>
    <dbReference type="NCBI Taxonomy" id="214687"/>
    <lineage>
        <taxon>Eukaryota</taxon>
        <taxon>Viridiplantae</taxon>
        <taxon>Streptophyta</taxon>
        <taxon>Embryophyta</taxon>
        <taxon>Tracheophyta</taxon>
        <taxon>Spermatophyta</taxon>
        <taxon>Magnoliopsida</taxon>
        <taxon>Liliopsida</taxon>
        <taxon>Zingiberales</taxon>
        <taxon>Musaceae</taxon>
        <taxon>Musa</taxon>
    </lineage>
</organism>
<protein>
    <submittedName>
        <fullName evidence="1">Uncharacterized protein</fullName>
    </submittedName>
</protein>
<name>A0A804HNG0_MUSAM</name>
<keyword evidence="2" id="KW-1185">Reference proteome</keyword>
<proteinExistence type="predicted"/>
<sequence>MYAISNNYEIRSQKTAFRKKSKLVTLELVTSHFSHNSYIYFY</sequence>
<dbReference type="Proteomes" id="UP000012960">
    <property type="component" value="Unplaced"/>
</dbReference>
<dbReference type="InParanoid" id="A0A804HNG0"/>
<dbReference type="EnsemblPlants" id="Ma00_t05040.1">
    <property type="protein sequence ID" value="Ma00_p05040.1"/>
    <property type="gene ID" value="Ma00_g05040"/>
</dbReference>
<reference evidence="1" key="1">
    <citation type="submission" date="2021-05" db="UniProtKB">
        <authorList>
            <consortium name="EnsemblPlants"/>
        </authorList>
    </citation>
    <scope>IDENTIFICATION</scope>
    <source>
        <strain evidence="1">subsp. malaccensis</strain>
    </source>
</reference>